<protein>
    <recommendedName>
        <fullName evidence="3">ACB domain-containing protein</fullName>
    </recommendedName>
</protein>
<dbReference type="PRINTS" id="PR00689">
    <property type="entry name" value="ACOABINDINGP"/>
</dbReference>
<comment type="similarity">
    <text evidence="1">Belongs to the ACBP family.</text>
</comment>
<dbReference type="Gene3D" id="1.20.80.10">
    <property type="match status" value="1"/>
</dbReference>
<gene>
    <name evidence="4" type="ORF">CEUTPL_LOCUS251</name>
</gene>
<evidence type="ECO:0000313" key="5">
    <source>
        <dbReference type="Proteomes" id="UP001152799"/>
    </source>
</evidence>
<proteinExistence type="inferred from homology"/>
<dbReference type="GO" id="GO:0006631">
    <property type="term" value="P:fatty acid metabolic process"/>
    <property type="evidence" value="ECO:0007669"/>
    <property type="project" value="TreeGrafter"/>
</dbReference>
<evidence type="ECO:0000256" key="2">
    <source>
        <dbReference type="ARBA" id="ARBA00023121"/>
    </source>
</evidence>
<dbReference type="SUPFAM" id="SSF47027">
    <property type="entry name" value="Acyl-CoA binding protein"/>
    <property type="match status" value="1"/>
</dbReference>
<dbReference type="AlphaFoldDB" id="A0A9N9MCM2"/>
<name>A0A9N9MCM2_9CUCU</name>
<dbReference type="EMBL" id="OU892277">
    <property type="protein sequence ID" value="CAG9759502.1"/>
    <property type="molecule type" value="Genomic_DNA"/>
</dbReference>
<dbReference type="PROSITE" id="PS51228">
    <property type="entry name" value="ACB_2"/>
    <property type="match status" value="1"/>
</dbReference>
<sequence length="89" mass="9961">MGTDIEERFDACHKLSQKKGCPPSVNDGLEIYGLLKQATVGDNPKTKPSAFNIVEKAKWKAWDKYKGLSKEEAMEKFVESVKKAYSCSC</sequence>
<keyword evidence="2" id="KW-0446">Lipid-binding</keyword>
<dbReference type="InterPro" id="IPR035984">
    <property type="entry name" value="Acyl-CoA-binding_sf"/>
</dbReference>
<organism evidence="4 5">
    <name type="scientific">Ceutorhynchus assimilis</name>
    <name type="common">cabbage seed weevil</name>
    <dbReference type="NCBI Taxonomy" id="467358"/>
    <lineage>
        <taxon>Eukaryota</taxon>
        <taxon>Metazoa</taxon>
        <taxon>Ecdysozoa</taxon>
        <taxon>Arthropoda</taxon>
        <taxon>Hexapoda</taxon>
        <taxon>Insecta</taxon>
        <taxon>Pterygota</taxon>
        <taxon>Neoptera</taxon>
        <taxon>Endopterygota</taxon>
        <taxon>Coleoptera</taxon>
        <taxon>Polyphaga</taxon>
        <taxon>Cucujiformia</taxon>
        <taxon>Curculionidae</taxon>
        <taxon>Ceutorhynchinae</taxon>
        <taxon>Ceutorhynchus</taxon>
    </lineage>
</organism>
<evidence type="ECO:0000256" key="1">
    <source>
        <dbReference type="ARBA" id="ARBA00005567"/>
    </source>
</evidence>
<dbReference type="InterPro" id="IPR014352">
    <property type="entry name" value="FERM/acyl-CoA-bd_prot_sf"/>
</dbReference>
<dbReference type="InterPro" id="IPR000582">
    <property type="entry name" value="Acyl-CoA-binding_protein"/>
</dbReference>
<reference evidence="4" key="1">
    <citation type="submission" date="2022-01" db="EMBL/GenBank/DDBJ databases">
        <authorList>
            <person name="King R."/>
        </authorList>
    </citation>
    <scope>NUCLEOTIDE SEQUENCE</scope>
</reference>
<keyword evidence="5" id="KW-1185">Reference proteome</keyword>
<feature type="domain" description="ACB" evidence="3">
    <location>
        <begin position="5"/>
        <end position="89"/>
    </location>
</feature>
<evidence type="ECO:0000259" key="3">
    <source>
        <dbReference type="PROSITE" id="PS51228"/>
    </source>
</evidence>
<dbReference type="PANTHER" id="PTHR23310">
    <property type="entry name" value="ACYL-COA-BINDING PROTEIN, ACBP"/>
    <property type="match status" value="1"/>
</dbReference>
<dbReference type="GO" id="GO:0000062">
    <property type="term" value="F:fatty-acyl-CoA binding"/>
    <property type="evidence" value="ECO:0007669"/>
    <property type="project" value="InterPro"/>
</dbReference>
<dbReference type="Proteomes" id="UP001152799">
    <property type="component" value="Chromosome 1"/>
</dbReference>
<dbReference type="Pfam" id="PF00887">
    <property type="entry name" value="ACBP"/>
    <property type="match status" value="1"/>
</dbReference>
<accession>A0A9N9MCM2</accession>
<dbReference type="PANTHER" id="PTHR23310:SF62">
    <property type="entry name" value="ACYL-COA BINDING PROTEIN 1, ISOFORM A"/>
    <property type="match status" value="1"/>
</dbReference>
<evidence type="ECO:0000313" key="4">
    <source>
        <dbReference type="EMBL" id="CAG9759502.1"/>
    </source>
</evidence>
<dbReference type="OrthoDB" id="346910at2759"/>